<evidence type="ECO:0000256" key="1">
    <source>
        <dbReference type="ARBA" id="ARBA00022741"/>
    </source>
</evidence>
<name>A0A1I5SC32_9ACTN</name>
<dbReference type="InterPro" id="IPR003833">
    <property type="entry name" value="CT_C_D"/>
</dbReference>
<dbReference type="AlphaFoldDB" id="A0A1I5SC32"/>
<evidence type="ECO:0000313" key="6">
    <source>
        <dbReference type="Proteomes" id="UP000183413"/>
    </source>
</evidence>
<evidence type="ECO:0000313" key="5">
    <source>
        <dbReference type="EMBL" id="SFP68243.1"/>
    </source>
</evidence>
<dbReference type="Gene3D" id="3.30.1360.40">
    <property type="match status" value="1"/>
</dbReference>
<protein>
    <submittedName>
        <fullName evidence="5">Urea carboxylase</fullName>
    </submittedName>
</protein>
<dbReference type="SUPFAM" id="SSF50891">
    <property type="entry name" value="Cyclophilin-like"/>
    <property type="match status" value="1"/>
</dbReference>
<dbReference type="SUPFAM" id="SSF160467">
    <property type="entry name" value="PH0987 N-terminal domain-like"/>
    <property type="match status" value="1"/>
</dbReference>
<keyword evidence="3" id="KW-0067">ATP-binding</keyword>
<sequence>MDASAIYHPFPDGSRASFGGDEYIFVEIAEAMSLEAALRVQAIVARIAELGMLGIVDIAPANTSYMIRLDPDVSHPRDVLAAVSELHGHDDGSDPSVTTQIVEVPVYYDDPWTKDVCLRFRSGHQSPSETDIEFVARINGFGSIRDLVDAHTRAPFIVTFPCFKPGNAESYQLVARDRQIEAPKYLSPRTETPSRAVAHGGAFSVIYPVDGVGGYQLLGRSAVPVVDLYQRSREFTSSRVLSPISTLIQFRSIDRTEYDDIQHRVECDRYAVKRHPVEFSLEKFTAAPCEYAQSLKGLVS</sequence>
<dbReference type="InterPro" id="IPR029000">
    <property type="entry name" value="Cyclophilin-like_dom_sf"/>
</dbReference>
<keyword evidence="6" id="KW-1185">Reference proteome</keyword>
<dbReference type="Pfam" id="PF02682">
    <property type="entry name" value="CT_C_D"/>
    <property type="match status" value="1"/>
</dbReference>
<dbReference type="STRING" id="1993.SAMN04489713_116117"/>
<dbReference type="InParanoid" id="A0A1I5SC32"/>
<dbReference type="RefSeq" id="WP_075023743.1">
    <property type="nucleotide sequence ID" value="NZ_FOVH01000016.1"/>
</dbReference>
<dbReference type="EMBL" id="FOVH01000016">
    <property type="protein sequence ID" value="SFP68243.1"/>
    <property type="molecule type" value="Genomic_DNA"/>
</dbReference>
<gene>
    <name evidence="5" type="ORF">SAMN04489713_116117</name>
</gene>
<reference evidence="5 6" key="1">
    <citation type="submission" date="2016-10" db="EMBL/GenBank/DDBJ databases">
        <authorList>
            <person name="de Groot N.N."/>
        </authorList>
    </citation>
    <scope>NUCLEOTIDE SEQUENCE [LARGE SCALE GENOMIC DNA]</scope>
    <source>
        <strain evidence="5 6">DSM 43067</strain>
    </source>
</reference>
<organism evidence="5 6">
    <name type="scientific">Actinomadura madurae</name>
    <dbReference type="NCBI Taxonomy" id="1993"/>
    <lineage>
        <taxon>Bacteria</taxon>
        <taxon>Bacillati</taxon>
        <taxon>Actinomycetota</taxon>
        <taxon>Actinomycetes</taxon>
        <taxon>Streptosporangiales</taxon>
        <taxon>Thermomonosporaceae</taxon>
        <taxon>Actinomadura</taxon>
    </lineage>
</organism>
<dbReference type="PANTHER" id="PTHR34698">
    <property type="entry name" value="5-OXOPROLINASE SUBUNIT B"/>
    <property type="match status" value="1"/>
</dbReference>
<dbReference type="GO" id="GO:0005524">
    <property type="term" value="F:ATP binding"/>
    <property type="evidence" value="ECO:0007669"/>
    <property type="project" value="UniProtKB-KW"/>
</dbReference>
<feature type="domain" description="Carboxyltransferase" evidence="4">
    <location>
        <begin position="14"/>
        <end position="247"/>
    </location>
</feature>
<dbReference type="SMART" id="SM00796">
    <property type="entry name" value="AHS1"/>
    <property type="match status" value="1"/>
</dbReference>
<evidence type="ECO:0000256" key="2">
    <source>
        <dbReference type="ARBA" id="ARBA00022801"/>
    </source>
</evidence>
<evidence type="ECO:0000256" key="3">
    <source>
        <dbReference type="ARBA" id="ARBA00022840"/>
    </source>
</evidence>
<dbReference type="GO" id="GO:0016787">
    <property type="term" value="F:hydrolase activity"/>
    <property type="evidence" value="ECO:0007669"/>
    <property type="project" value="UniProtKB-KW"/>
</dbReference>
<evidence type="ECO:0000259" key="4">
    <source>
        <dbReference type="SMART" id="SM00796"/>
    </source>
</evidence>
<keyword evidence="2" id="KW-0378">Hydrolase</keyword>
<accession>A0A1I5SC32</accession>
<dbReference type="Proteomes" id="UP000183413">
    <property type="component" value="Unassembled WGS sequence"/>
</dbReference>
<proteinExistence type="predicted"/>
<dbReference type="InterPro" id="IPR010016">
    <property type="entry name" value="PxpB"/>
</dbReference>
<dbReference type="PANTHER" id="PTHR34698:SF2">
    <property type="entry name" value="5-OXOPROLINASE SUBUNIT B"/>
    <property type="match status" value="1"/>
</dbReference>
<dbReference type="eggNOG" id="COG2049">
    <property type="taxonomic scope" value="Bacteria"/>
</dbReference>
<keyword evidence="1" id="KW-0547">Nucleotide-binding</keyword>
<dbReference type="Gene3D" id="2.40.100.10">
    <property type="entry name" value="Cyclophilin-like"/>
    <property type="match status" value="1"/>
</dbReference>